<protein>
    <submittedName>
        <fullName evidence="2">Uncharacterized protein</fullName>
    </submittedName>
</protein>
<dbReference type="EMBL" id="CAJNDS010002664">
    <property type="protein sequence ID" value="CAE7559976.1"/>
    <property type="molecule type" value="Genomic_DNA"/>
</dbReference>
<evidence type="ECO:0000256" key="1">
    <source>
        <dbReference type="SAM" id="SignalP"/>
    </source>
</evidence>
<keyword evidence="1" id="KW-0732">Signal</keyword>
<feature type="signal peptide" evidence="1">
    <location>
        <begin position="1"/>
        <end position="18"/>
    </location>
</feature>
<name>A0A812U2G4_9DINO</name>
<dbReference type="OrthoDB" id="69177at2759"/>
<dbReference type="CDD" id="cd22997">
    <property type="entry name" value="GT_LH"/>
    <property type="match status" value="1"/>
</dbReference>
<dbReference type="AlphaFoldDB" id="A0A812U2G4"/>
<keyword evidence="3" id="KW-1185">Reference proteome</keyword>
<sequence>MWRLLVACWGAFFLSGQAARRQIHFYTFSDTIPHPGLCVLAEATVELGGVLRVMGLSKRPGYILIHNHSPTLKFLMLQEVLEYEVSKGRIASDDIVIFADGHDVLLQQPLADIMAAYNRWPGSPYLISGERNCWPWPHTDPSHGAWDLADWARFGNISWTINRWIKFRPEDFCRMIRAEGPYPFPNIGLSMGPASRVIEVLRRNNQIVLQEDVNDQGAMWLVIMRHALELNIQIDQHAEVFMNMLEYKAGELEREPCNNGWFRGPGARGTPKNLVTNTTPGLLHFNGPSHEDDVWPTCFHTMNNQFRKRGVGHAFFDVDHNMMVATDYICDYSYYNIHNFHAHPLSSHALQFLEDFYRIPVDPGLLAWRGEGSAVDAVRFGNEAELHASSPFLHKEFLATLSFHWPAAMQLGTVIDFVHLPWKKLAVVNFTSPVACHNCFHSMTLARAARAARGTPNMLISDFKQASHQGLAENLALFLEKASTFDPLHKPHVFSEGAEIPLSLACARFLPPEILPPQTLAALAATEDAKPRTRENTLKFEFPQKHSEKSLAAQVEVGGTLADIDQDLLNCVHVGPSAEIDEIDPNIFNRCEVCSIYINMSSISATVLQPIQCFQFLSRAHCTTLVLPCTSQGDGGVMVFRL</sequence>
<accession>A0A812U2G4</accession>
<organism evidence="2 3">
    <name type="scientific">Symbiodinium natans</name>
    <dbReference type="NCBI Taxonomy" id="878477"/>
    <lineage>
        <taxon>Eukaryota</taxon>
        <taxon>Sar</taxon>
        <taxon>Alveolata</taxon>
        <taxon>Dinophyceae</taxon>
        <taxon>Suessiales</taxon>
        <taxon>Symbiodiniaceae</taxon>
        <taxon>Symbiodinium</taxon>
    </lineage>
</organism>
<comment type="caution">
    <text evidence="2">The sequence shown here is derived from an EMBL/GenBank/DDBJ whole genome shotgun (WGS) entry which is preliminary data.</text>
</comment>
<proteinExistence type="predicted"/>
<evidence type="ECO:0000313" key="3">
    <source>
        <dbReference type="Proteomes" id="UP000604046"/>
    </source>
</evidence>
<gene>
    <name evidence="2" type="ORF">SNAT2548_LOCUS31562</name>
</gene>
<evidence type="ECO:0000313" key="2">
    <source>
        <dbReference type="EMBL" id="CAE7559976.1"/>
    </source>
</evidence>
<reference evidence="2" key="1">
    <citation type="submission" date="2021-02" db="EMBL/GenBank/DDBJ databases">
        <authorList>
            <person name="Dougan E. K."/>
            <person name="Rhodes N."/>
            <person name="Thang M."/>
            <person name="Chan C."/>
        </authorList>
    </citation>
    <scope>NUCLEOTIDE SEQUENCE</scope>
</reference>
<dbReference type="Proteomes" id="UP000604046">
    <property type="component" value="Unassembled WGS sequence"/>
</dbReference>
<feature type="chain" id="PRO_5032488929" evidence="1">
    <location>
        <begin position="19"/>
        <end position="642"/>
    </location>
</feature>